<reference evidence="6 7" key="2">
    <citation type="submission" date="2018-09" db="EMBL/GenBank/DDBJ databases">
        <title>Genome of Sphaerochaeta halotolerans strain 4-11.</title>
        <authorList>
            <person name="Nazina T.N."/>
            <person name="Sokolova D.S."/>
        </authorList>
    </citation>
    <scope>NUCLEOTIDE SEQUENCE [LARGE SCALE GENOMIC DNA]</scope>
    <source>
        <strain evidence="6 7">4-11</strain>
    </source>
</reference>
<comment type="caution">
    <text evidence="6">The sequence shown here is derived from an EMBL/GenBank/DDBJ whole genome shotgun (WGS) entry which is preliminary data.</text>
</comment>
<evidence type="ECO:0000256" key="2">
    <source>
        <dbReference type="ARBA" id="ARBA00022679"/>
    </source>
</evidence>
<reference evidence="7" key="1">
    <citation type="submission" date="2018-08" db="EMBL/GenBank/DDBJ databases">
        <authorList>
            <person name="Grouzdev D.S."/>
            <person name="Krutkina M.S."/>
        </authorList>
    </citation>
    <scope>NUCLEOTIDE SEQUENCE [LARGE SCALE GENOMIC DNA]</scope>
    <source>
        <strain evidence="7">4-11</strain>
    </source>
</reference>
<dbReference type="EMBL" id="QUWK01000008">
    <property type="protein sequence ID" value="RFU94582.1"/>
    <property type="molecule type" value="Genomic_DNA"/>
</dbReference>
<dbReference type="GO" id="GO:0070403">
    <property type="term" value="F:NAD+ binding"/>
    <property type="evidence" value="ECO:0007669"/>
    <property type="project" value="InterPro"/>
</dbReference>
<dbReference type="SUPFAM" id="SSF52467">
    <property type="entry name" value="DHS-like NAD/FAD-binding domain"/>
    <property type="match status" value="1"/>
</dbReference>
<evidence type="ECO:0000256" key="4">
    <source>
        <dbReference type="PROSITE-ProRule" id="PRU00236"/>
    </source>
</evidence>
<evidence type="ECO:0000256" key="1">
    <source>
        <dbReference type="ARBA" id="ARBA00012928"/>
    </source>
</evidence>
<feature type="binding site" evidence="4">
    <location>
        <position position="137"/>
    </location>
    <ligand>
        <name>Zn(2+)</name>
        <dbReference type="ChEBI" id="CHEBI:29105"/>
    </ligand>
</feature>
<feature type="active site" description="Proton acceptor" evidence="4">
    <location>
        <position position="129"/>
    </location>
</feature>
<dbReference type="Pfam" id="PF02146">
    <property type="entry name" value="SIR2"/>
    <property type="match status" value="1"/>
</dbReference>
<keyword evidence="4" id="KW-0862">Zinc</keyword>
<dbReference type="Gene3D" id="3.30.1600.10">
    <property type="entry name" value="SIR2/SIRT2 'Small Domain"/>
    <property type="match status" value="1"/>
</dbReference>
<dbReference type="InterPro" id="IPR050134">
    <property type="entry name" value="NAD-dep_sirtuin_deacylases"/>
</dbReference>
<evidence type="ECO:0000256" key="3">
    <source>
        <dbReference type="ARBA" id="ARBA00023027"/>
    </source>
</evidence>
<evidence type="ECO:0000259" key="5">
    <source>
        <dbReference type="PROSITE" id="PS50305"/>
    </source>
</evidence>
<dbReference type="RefSeq" id="WP_117330616.1">
    <property type="nucleotide sequence ID" value="NZ_QUWK01000008.1"/>
</dbReference>
<sequence length="265" mass="30126">MEKQLAFEKKFNTLKAMIRGSRSLVVLTGAGISTLSGIPDFRSNTGLYAKRWNEYRVEDILSIGFFHAHPELFYEWAKDFWYKLDSYQPNVVHTSLAVLERKGYVQGVFTQNIDMLHKKAGSQKCYELHGSAEHHHCTNCNSYYSYESIAPIVLNGEVPRCRQCGSIIKPDITFYGENLDPLVLAKAYEMFSHSDLTLVLGSSLLVQPAANLPYHSLQNSAPLVIVNKQETGYDRSAILHFSDLQQFGKALETFAESLEERKYRV</sequence>
<dbReference type="EC" id="2.3.1.286" evidence="1"/>
<proteinExistence type="predicted"/>
<dbReference type="GO" id="GO:0046872">
    <property type="term" value="F:metal ion binding"/>
    <property type="evidence" value="ECO:0007669"/>
    <property type="project" value="UniProtKB-KW"/>
</dbReference>
<name>A0A372MFM9_9SPIR</name>
<dbReference type="Proteomes" id="UP000264002">
    <property type="component" value="Unassembled WGS sequence"/>
</dbReference>
<protein>
    <recommendedName>
        <fullName evidence="1">protein acetyllysine N-acetyltransferase</fullName>
        <ecNumber evidence="1">2.3.1.286</ecNumber>
    </recommendedName>
</protein>
<dbReference type="InterPro" id="IPR003000">
    <property type="entry name" value="Sirtuin"/>
</dbReference>
<evidence type="ECO:0000313" key="7">
    <source>
        <dbReference type="Proteomes" id="UP000264002"/>
    </source>
</evidence>
<dbReference type="InterPro" id="IPR026591">
    <property type="entry name" value="Sirtuin_cat_small_dom_sf"/>
</dbReference>
<dbReference type="InterPro" id="IPR026590">
    <property type="entry name" value="Ssirtuin_cat_dom"/>
</dbReference>
<accession>A0A372MFM9</accession>
<dbReference type="NCBIfam" id="NF001752">
    <property type="entry name" value="PRK00481.1-1"/>
    <property type="match status" value="1"/>
</dbReference>
<dbReference type="PANTHER" id="PTHR11085">
    <property type="entry name" value="NAD-DEPENDENT PROTEIN DEACYLASE SIRTUIN-5, MITOCHONDRIAL-RELATED"/>
    <property type="match status" value="1"/>
</dbReference>
<dbReference type="GO" id="GO:0017136">
    <property type="term" value="F:histone deacetylase activity, NAD-dependent"/>
    <property type="evidence" value="ECO:0007669"/>
    <property type="project" value="TreeGrafter"/>
</dbReference>
<organism evidence="6 7">
    <name type="scientific">Sphaerochaeta halotolerans</name>
    <dbReference type="NCBI Taxonomy" id="2293840"/>
    <lineage>
        <taxon>Bacteria</taxon>
        <taxon>Pseudomonadati</taxon>
        <taxon>Spirochaetota</taxon>
        <taxon>Spirochaetia</taxon>
        <taxon>Spirochaetales</taxon>
        <taxon>Sphaerochaetaceae</taxon>
        <taxon>Sphaerochaeta</taxon>
    </lineage>
</organism>
<feature type="binding site" evidence="4">
    <location>
        <position position="164"/>
    </location>
    <ligand>
        <name>Zn(2+)</name>
        <dbReference type="ChEBI" id="CHEBI:29105"/>
    </ligand>
</feature>
<dbReference type="Gene3D" id="3.40.50.1220">
    <property type="entry name" value="TPP-binding domain"/>
    <property type="match status" value="1"/>
</dbReference>
<feature type="binding site" evidence="4">
    <location>
        <position position="161"/>
    </location>
    <ligand>
        <name>Zn(2+)</name>
        <dbReference type="ChEBI" id="CHEBI:29105"/>
    </ligand>
</feature>
<dbReference type="AlphaFoldDB" id="A0A372MFM9"/>
<evidence type="ECO:0000313" key="6">
    <source>
        <dbReference type="EMBL" id="RFU94582.1"/>
    </source>
</evidence>
<dbReference type="OrthoDB" id="9800582at2"/>
<dbReference type="InterPro" id="IPR029035">
    <property type="entry name" value="DHS-like_NAD/FAD-binding_dom"/>
</dbReference>
<keyword evidence="3" id="KW-0520">NAD</keyword>
<keyword evidence="4" id="KW-0479">Metal-binding</keyword>
<dbReference type="PROSITE" id="PS50305">
    <property type="entry name" value="SIRTUIN"/>
    <property type="match status" value="1"/>
</dbReference>
<keyword evidence="7" id="KW-1185">Reference proteome</keyword>
<gene>
    <name evidence="6" type="ORF">DYP60_08685</name>
</gene>
<feature type="domain" description="Deacetylase sirtuin-type" evidence="5">
    <location>
        <begin position="1"/>
        <end position="250"/>
    </location>
</feature>
<dbReference type="PANTHER" id="PTHR11085:SF4">
    <property type="entry name" value="NAD-DEPENDENT PROTEIN DEACYLASE"/>
    <property type="match status" value="1"/>
</dbReference>
<feature type="binding site" evidence="4">
    <location>
        <position position="140"/>
    </location>
    <ligand>
        <name>Zn(2+)</name>
        <dbReference type="ChEBI" id="CHEBI:29105"/>
    </ligand>
</feature>
<keyword evidence="2" id="KW-0808">Transferase</keyword>